<accession>A0ABY7W5M8</accession>
<dbReference type="Gene3D" id="3.40.50.300">
    <property type="entry name" value="P-loop containing nucleotide triphosphate hydrolases"/>
    <property type="match status" value="1"/>
</dbReference>
<dbReference type="Pfam" id="PF00005">
    <property type="entry name" value="ABC_tran"/>
    <property type="match status" value="1"/>
</dbReference>
<evidence type="ECO:0000256" key="3">
    <source>
        <dbReference type="ARBA" id="ARBA00022840"/>
    </source>
</evidence>
<keyword evidence="3 5" id="KW-0067">ATP-binding</keyword>
<name>A0ABY7W5M8_9BACI</name>
<organism evidence="5 6">
    <name type="scientific">Shouchella hunanensis</name>
    <dbReference type="NCBI Taxonomy" id="766894"/>
    <lineage>
        <taxon>Bacteria</taxon>
        <taxon>Bacillati</taxon>
        <taxon>Bacillota</taxon>
        <taxon>Bacilli</taxon>
        <taxon>Bacillales</taxon>
        <taxon>Bacillaceae</taxon>
        <taxon>Shouchella</taxon>
    </lineage>
</organism>
<reference evidence="5 6" key="1">
    <citation type="submission" date="2023-02" db="EMBL/GenBank/DDBJ databases">
        <authorList>
            <person name="Liu G."/>
        </authorList>
    </citation>
    <scope>NUCLEOTIDE SEQUENCE [LARGE SCALE GENOMIC DNA]</scope>
    <source>
        <strain evidence="5 6">DSM 23008</strain>
    </source>
</reference>
<keyword evidence="2" id="KW-0547">Nucleotide-binding</keyword>
<evidence type="ECO:0000256" key="1">
    <source>
        <dbReference type="ARBA" id="ARBA00022448"/>
    </source>
</evidence>
<dbReference type="InterPro" id="IPR027417">
    <property type="entry name" value="P-loop_NTPase"/>
</dbReference>
<dbReference type="PANTHER" id="PTHR42711">
    <property type="entry name" value="ABC TRANSPORTER ATP-BINDING PROTEIN"/>
    <property type="match status" value="1"/>
</dbReference>
<keyword evidence="6" id="KW-1185">Reference proteome</keyword>
<evidence type="ECO:0000259" key="4">
    <source>
        <dbReference type="PROSITE" id="PS50893"/>
    </source>
</evidence>
<dbReference type="InterPro" id="IPR050763">
    <property type="entry name" value="ABC_transporter_ATP-binding"/>
</dbReference>
<dbReference type="RefSeq" id="WP_274271753.1">
    <property type="nucleotide sequence ID" value="NZ_CP117834.1"/>
</dbReference>
<dbReference type="EMBL" id="CP117834">
    <property type="protein sequence ID" value="WDF02025.1"/>
    <property type="molecule type" value="Genomic_DNA"/>
</dbReference>
<evidence type="ECO:0000313" key="5">
    <source>
        <dbReference type="EMBL" id="WDF02025.1"/>
    </source>
</evidence>
<proteinExistence type="predicted"/>
<gene>
    <name evidence="5" type="ORF">PQ477_10870</name>
</gene>
<protein>
    <submittedName>
        <fullName evidence="5">ABC transporter ATP-binding protein</fullName>
    </submittedName>
</protein>
<dbReference type="SUPFAM" id="SSF52540">
    <property type="entry name" value="P-loop containing nucleoside triphosphate hydrolases"/>
    <property type="match status" value="1"/>
</dbReference>
<evidence type="ECO:0000256" key="2">
    <source>
        <dbReference type="ARBA" id="ARBA00022741"/>
    </source>
</evidence>
<keyword evidence="1" id="KW-0813">Transport</keyword>
<dbReference type="SMART" id="SM00382">
    <property type="entry name" value="AAA"/>
    <property type="match status" value="1"/>
</dbReference>
<dbReference type="PANTHER" id="PTHR42711:SF17">
    <property type="entry name" value="ABC TRANSPORTER ATP-BINDING PROTEIN"/>
    <property type="match status" value="1"/>
</dbReference>
<dbReference type="Proteomes" id="UP001215143">
    <property type="component" value="Chromosome"/>
</dbReference>
<feature type="domain" description="ABC transporter" evidence="4">
    <location>
        <begin position="3"/>
        <end position="238"/>
    </location>
</feature>
<dbReference type="GO" id="GO:0005524">
    <property type="term" value="F:ATP binding"/>
    <property type="evidence" value="ECO:0007669"/>
    <property type="project" value="UniProtKB-KW"/>
</dbReference>
<dbReference type="InterPro" id="IPR003439">
    <property type="entry name" value="ABC_transporter-like_ATP-bd"/>
</dbReference>
<dbReference type="PROSITE" id="PS50893">
    <property type="entry name" value="ABC_TRANSPORTER_2"/>
    <property type="match status" value="1"/>
</dbReference>
<dbReference type="InterPro" id="IPR003593">
    <property type="entry name" value="AAA+_ATPase"/>
</dbReference>
<sequence>MVLDVQNITKVFLGKKKTKIYANDDISFKINEGEIFGLMGHNGAGKTTLVNQIIGSTKPTSGNIFLKNENVQKSPTKARGICSVQSQSQLPLGFLTPAQAVSTMGKMRLANKEDVQKRMNYLFDALDIGQWANTEGIQLSGGIKRLTAFCMSVISPGELVILDEPTNDVDPMRRRYLWDIIRQLTKDGTSVILVTHNVLEAEKAVDRLAILHKGKFLVEGTPSQIKSSVDNKMRLEVNLINENSLNNLPEWIINKNTVGNRLIMSLDSNSVPLSIEWASEQVRQNHILDYTLSPTTLEDVYVELTSGKGE</sequence>
<evidence type="ECO:0000313" key="6">
    <source>
        <dbReference type="Proteomes" id="UP001215143"/>
    </source>
</evidence>